<evidence type="ECO:0000256" key="2">
    <source>
        <dbReference type="ARBA" id="ARBA00005802"/>
    </source>
</evidence>
<dbReference type="EMBL" id="CACTIH010002032">
    <property type="protein sequence ID" value="CAA2971959.1"/>
    <property type="molecule type" value="Genomic_DNA"/>
</dbReference>
<evidence type="ECO:0000313" key="8">
    <source>
        <dbReference type="Proteomes" id="UP000594638"/>
    </source>
</evidence>
<dbReference type="Pfam" id="PF01439">
    <property type="entry name" value="Metallothio_2"/>
    <property type="match status" value="1"/>
</dbReference>
<dbReference type="Proteomes" id="UP000594638">
    <property type="component" value="Unassembled WGS sequence"/>
</dbReference>
<dbReference type="AlphaFoldDB" id="A0A8S0R036"/>
<proteinExistence type="inferred from homology"/>
<dbReference type="InterPro" id="IPR000347">
    <property type="entry name" value="Metalthion_15p"/>
</dbReference>
<comment type="caution">
    <text evidence="7">The sequence shown here is derived from an EMBL/GenBank/DDBJ whole genome shotgun (WGS) entry which is preliminary data.</text>
</comment>
<evidence type="ECO:0000256" key="1">
    <source>
        <dbReference type="ARBA" id="ARBA00002568"/>
    </source>
</evidence>
<sequence>MSSGCNCGSSCSCGSDCGCGNMYPDVEKSTTVTIIEGIAPKKMQSDGSEKSSSAEGGHACKCGSNCTLWHEAADAESAPTPLAIPCLVRWLGGGSVAHHEHRAKGRFSTDQ</sequence>
<organism evidence="7 8">
    <name type="scientific">Olea europaea subsp. europaea</name>
    <dbReference type="NCBI Taxonomy" id="158383"/>
    <lineage>
        <taxon>Eukaryota</taxon>
        <taxon>Viridiplantae</taxon>
        <taxon>Streptophyta</taxon>
        <taxon>Embryophyta</taxon>
        <taxon>Tracheophyta</taxon>
        <taxon>Spermatophyta</taxon>
        <taxon>Magnoliopsida</taxon>
        <taxon>eudicotyledons</taxon>
        <taxon>Gunneridae</taxon>
        <taxon>Pentapetalae</taxon>
        <taxon>asterids</taxon>
        <taxon>lamiids</taxon>
        <taxon>Lamiales</taxon>
        <taxon>Oleaceae</taxon>
        <taxon>Oleeae</taxon>
        <taxon>Olea</taxon>
    </lineage>
</organism>
<keyword evidence="8" id="KW-1185">Reference proteome</keyword>
<keyword evidence="3 5" id="KW-0479">Metal-binding</keyword>
<accession>A0A8S0R036</accession>
<dbReference type="PANTHER" id="PTHR33543">
    <property type="entry name" value="METALLOTHIONEIN-LIKE PROTEIN 2A"/>
    <property type="match status" value="1"/>
</dbReference>
<dbReference type="PANTHER" id="PTHR33543:SF37">
    <property type="entry name" value="METALLOTHIONEIN-LIKE PROTEIN 4B"/>
    <property type="match status" value="1"/>
</dbReference>
<protein>
    <recommendedName>
        <fullName evidence="5">Metallothionein-like protein</fullName>
    </recommendedName>
</protein>
<feature type="region of interest" description="Disordered" evidence="6">
    <location>
        <begin position="38"/>
        <end position="59"/>
    </location>
</feature>
<dbReference type="GO" id="GO:0046872">
    <property type="term" value="F:metal ion binding"/>
    <property type="evidence" value="ECO:0007669"/>
    <property type="project" value="UniProtKB-UniRule"/>
</dbReference>
<reference evidence="7 8" key="1">
    <citation type="submission" date="2019-12" db="EMBL/GenBank/DDBJ databases">
        <authorList>
            <person name="Alioto T."/>
            <person name="Alioto T."/>
            <person name="Gomez Garrido J."/>
        </authorList>
    </citation>
    <scope>NUCLEOTIDE SEQUENCE [LARGE SCALE GENOMIC DNA]</scope>
</reference>
<comment type="function">
    <text evidence="1 5">Metallothioneins have a high content of cysteine residues that bind various heavy metals.</text>
</comment>
<evidence type="ECO:0000256" key="4">
    <source>
        <dbReference type="ARBA" id="ARBA00022851"/>
    </source>
</evidence>
<evidence type="ECO:0000256" key="3">
    <source>
        <dbReference type="ARBA" id="ARBA00022723"/>
    </source>
</evidence>
<comment type="similarity">
    <text evidence="2 5">Belongs to the metallothionein superfamily. Type 15 family.</text>
</comment>
<evidence type="ECO:0000256" key="6">
    <source>
        <dbReference type="SAM" id="MobiDB-lite"/>
    </source>
</evidence>
<name>A0A8S0R036_OLEEU</name>
<evidence type="ECO:0000256" key="5">
    <source>
        <dbReference type="RuleBase" id="RU369052"/>
    </source>
</evidence>
<gene>
    <name evidence="7" type="ORF">OLEA9_A007015</name>
</gene>
<keyword evidence="4 5" id="KW-0480">Metal-thiolate cluster</keyword>
<dbReference type="Gramene" id="OE9A007015T1">
    <property type="protein sequence ID" value="OE9A007015C1"/>
    <property type="gene ID" value="OE9A007015"/>
</dbReference>
<dbReference type="OrthoDB" id="1111048at2759"/>
<evidence type="ECO:0000313" key="7">
    <source>
        <dbReference type="EMBL" id="CAA2971959.1"/>
    </source>
</evidence>